<keyword evidence="2" id="KW-1185">Reference proteome</keyword>
<gene>
    <name evidence="1" type="ORF">Vadar_000369</name>
</gene>
<organism evidence="1 2">
    <name type="scientific">Vaccinium darrowii</name>
    <dbReference type="NCBI Taxonomy" id="229202"/>
    <lineage>
        <taxon>Eukaryota</taxon>
        <taxon>Viridiplantae</taxon>
        <taxon>Streptophyta</taxon>
        <taxon>Embryophyta</taxon>
        <taxon>Tracheophyta</taxon>
        <taxon>Spermatophyta</taxon>
        <taxon>Magnoliopsida</taxon>
        <taxon>eudicotyledons</taxon>
        <taxon>Gunneridae</taxon>
        <taxon>Pentapetalae</taxon>
        <taxon>asterids</taxon>
        <taxon>Ericales</taxon>
        <taxon>Ericaceae</taxon>
        <taxon>Vaccinioideae</taxon>
        <taxon>Vaccinieae</taxon>
        <taxon>Vaccinium</taxon>
    </lineage>
</organism>
<proteinExistence type="predicted"/>
<name>A0ACB7WWW9_9ERIC</name>
<reference evidence="1 2" key="1">
    <citation type="journal article" date="2021" name="Hortic Res">
        <title>High-quality reference genome and annotation aids understanding of berry development for evergreen blueberry (Vaccinium darrowii).</title>
        <authorList>
            <person name="Yu J."/>
            <person name="Hulse-Kemp A.M."/>
            <person name="Babiker E."/>
            <person name="Staton M."/>
        </authorList>
    </citation>
    <scope>NUCLEOTIDE SEQUENCE [LARGE SCALE GENOMIC DNA]</scope>
    <source>
        <strain evidence="2">cv. NJ 8807/NJ 8810</strain>
        <tissue evidence="1">Young leaf</tissue>
    </source>
</reference>
<comment type="caution">
    <text evidence="1">The sequence shown here is derived from an EMBL/GenBank/DDBJ whole genome shotgun (WGS) entry which is preliminary data.</text>
</comment>
<dbReference type="EMBL" id="CM037152">
    <property type="protein sequence ID" value="KAH7832829.1"/>
    <property type="molecule type" value="Genomic_DNA"/>
</dbReference>
<evidence type="ECO:0000313" key="1">
    <source>
        <dbReference type="EMBL" id="KAH7832829.1"/>
    </source>
</evidence>
<dbReference type="Proteomes" id="UP000828048">
    <property type="component" value="Chromosome 2"/>
</dbReference>
<accession>A0ACB7WWW9</accession>
<protein>
    <submittedName>
        <fullName evidence="1">Uncharacterized protein</fullName>
    </submittedName>
</protein>
<sequence>MVFFGSPPSYGSSYGQPAPVAAAEASTSTLKKPPPPPPSPPMNTGWDFLNPFESFDNYYPVHTLSRGSNELREEEGIPDLEDEDFQQEEVVKEVQVERKFVDSRNYAKGEAEESDSDSLYHIRPDISIGNDPGEYEVHMVDKKVVDDEERRSGGRGNVAAFKAHNDSEVVREIQVQFERASESGAEVAKMLDVRKFACKKNSAYQVSSKMFHGIKPSLPVASSHSSTSENGKSSSIDMGNSAYLEIDEEVVIRSGNLSSTLQKLHLWEKKLYDEIMVEEKLRVLYENNCRKLKRLDERGAEAHKIDATRTLVRSLSSKIRIAIQVVDNISVKINNLRDEELWPQLNSFIQGLTRLWKSMLQCHRSQCQAIGQAKQLDAVAMQKYISDAHLEAMLQLEHDLVDWTSVFSSWVGAQKGFVRALNNWLLKCLLYVPEETADGPVPFSPSRIGAPPVFVICNQWSQAMERIPEKEVVECMRDFVAAVLQLWERDKLEMQQRAMANKDMERKVKKLEREDRKIRKEIEALDKRIVLVFGDGNGTSLSGHPVYQSNTSKTGSLQVSLLRSFEAMEGFMENSLRAYEELLKRIEEDRRHRLGHGSKEVS</sequence>
<evidence type="ECO:0000313" key="2">
    <source>
        <dbReference type="Proteomes" id="UP000828048"/>
    </source>
</evidence>